<reference evidence="1 2" key="2">
    <citation type="journal article" date="2010" name="Stand. Genomic Sci.">
        <title>Complete genome sequence of Sulfurospirillum deleyianum type strain (5175).</title>
        <authorList>
            <person name="Sikorski J."/>
            <person name="Lapidus A."/>
            <person name="Copeland A."/>
            <person name="Glavina Del Rio T."/>
            <person name="Nolan M."/>
            <person name="Lucas S."/>
            <person name="Chen F."/>
            <person name="Tice H."/>
            <person name="Cheng J.F."/>
            <person name="Saunders E."/>
            <person name="Bruce D."/>
            <person name="Goodwin L."/>
            <person name="Pitluck S."/>
            <person name="Ovchinnikova G."/>
            <person name="Pati A."/>
            <person name="Ivanova N."/>
            <person name="Mavromatis K."/>
            <person name="Chen A."/>
            <person name="Palaniappan K."/>
            <person name="Chain P."/>
            <person name="Land M."/>
            <person name="Hauser L."/>
            <person name="Chang Y.J."/>
            <person name="Jeffries C.D."/>
            <person name="Brettin T."/>
            <person name="Detter J.C."/>
            <person name="Han C."/>
            <person name="Rohde M."/>
            <person name="Lang E."/>
            <person name="Spring S."/>
            <person name="Goker M."/>
            <person name="Bristow J."/>
            <person name="Eisen J.A."/>
            <person name="Markowitz V."/>
            <person name="Hugenholtz P."/>
            <person name="Kyrpides N.C."/>
            <person name="Klenk H.P."/>
        </authorList>
    </citation>
    <scope>NUCLEOTIDE SEQUENCE [LARGE SCALE GENOMIC DNA]</scope>
    <source>
        <strain evidence="2">ATCC 51133 / DSM 6946 / 5175</strain>
    </source>
</reference>
<dbReference type="KEGG" id="sdl:Sdel_1894"/>
<dbReference type="eggNOG" id="COG1553">
    <property type="taxonomic scope" value="Bacteria"/>
</dbReference>
<dbReference type="STRING" id="525898.Sdel_1894"/>
<sequence>MILFIFNNQPYDGGDKTYNALRLAKSLHVKGEKVKIFLMSDAVDMAREATQKPDFYDYDLVAMLKELFMDGIALGVCGTCMTRCGIHKNQPYFDENIKGTMGMLTEWSIEAEKILTF</sequence>
<dbReference type="PANTHER" id="PTHR34874">
    <property type="entry name" value="PROTEIN YCHN"/>
    <property type="match status" value="1"/>
</dbReference>
<dbReference type="RefSeq" id="WP_012857657.1">
    <property type="nucleotide sequence ID" value="NC_013512.1"/>
</dbReference>
<dbReference type="OrthoDB" id="9812053at2"/>
<protein>
    <submittedName>
        <fullName evidence="1">DsrE family protein</fullName>
    </submittedName>
</protein>
<dbReference type="HOGENOM" id="CLU_151801_2_0_7"/>
<keyword evidence="2" id="KW-1185">Reference proteome</keyword>
<accession>D1B489</accession>
<dbReference type="Gene3D" id="3.40.1260.10">
    <property type="entry name" value="DsrEFH-like"/>
    <property type="match status" value="1"/>
</dbReference>
<evidence type="ECO:0000313" key="1">
    <source>
        <dbReference type="EMBL" id="ACZ12909.1"/>
    </source>
</evidence>
<reference evidence="2" key="1">
    <citation type="submission" date="2009-11" db="EMBL/GenBank/DDBJ databases">
        <title>The complete genome of Sulfurospirillum deleyianum DSM 6946.</title>
        <authorList>
            <consortium name="US DOE Joint Genome Institute (JGI-PGF)"/>
            <person name="Lucas S."/>
            <person name="Copeland A."/>
            <person name="Lapidus A."/>
            <person name="Glavina del Rio T."/>
            <person name="Dalin E."/>
            <person name="Tice H."/>
            <person name="Bruce D."/>
            <person name="Goodwin L."/>
            <person name="Pitluck S."/>
            <person name="Kyrpides N."/>
            <person name="Mavromatis K."/>
            <person name="Ivanova N."/>
            <person name="Ovchinnikova G."/>
            <person name="Munk A.C."/>
            <person name="Lu M."/>
            <person name="Brettin T."/>
            <person name="Detter J.C."/>
            <person name="Han C."/>
            <person name="Tapia R."/>
            <person name="Larimer F."/>
            <person name="Land M."/>
            <person name="Hauser L."/>
            <person name="Markowitz V."/>
            <person name="Cheng J.F."/>
            <person name="Hugenholtz P."/>
            <person name="Woyke T."/>
            <person name="Wu D."/>
            <person name="Aumann P."/>
            <person name="Schneider S."/>
            <person name="Lang E."/>
            <person name="Spring S."/>
            <person name="Klenk H.P."/>
            <person name="Eisen J.A."/>
        </authorList>
    </citation>
    <scope>NUCLEOTIDE SEQUENCE [LARGE SCALE GENOMIC DNA]</scope>
    <source>
        <strain evidence="2">ATCC 51133 / DSM 6946 / 5175</strain>
    </source>
</reference>
<evidence type="ECO:0000313" key="2">
    <source>
        <dbReference type="Proteomes" id="UP000002222"/>
    </source>
</evidence>
<organism evidence="1 2">
    <name type="scientific">Sulfurospirillum deleyianum (strain ATCC 51133 / DSM 6946 / 5175)</name>
    <dbReference type="NCBI Taxonomy" id="525898"/>
    <lineage>
        <taxon>Bacteria</taxon>
        <taxon>Pseudomonadati</taxon>
        <taxon>Campylobacterota</taxon>
        <taxon>Epsilonproteobacteria</taxon>
        <taxon>Campylobacterales</taxon>
        <taxon>Sulfurospirillaceae</taxon>
        <taxon>Sulfurospirillum</taxon>
    </lineage>
</organism>
<dbReference type="PANTHER" id="PTHR34874:SF1">
    <property type="entry name" value="PROTEIN YCHN"/>
    <property type="match status" value="1"/>
</dbReference>
<name>D1B489_SULD5</name>
<gene>
    <name evidence="1" type="ordered locus">Sdel_1894</name>
</gene>
<dbReference type="Proteomes" id="UP000002222">
    <property type="component" value="Chromosome"/>
</dbReference>
<dbReference type="GO" id="GO:0005829">
    <property type="term" value="C:cytosol"/>
    <property type="evidence" value="ECO:0007669"/>
    <property type="project" value="TreeGrafter"/>
</dbReference>
<dbReference type="AlphaFoldDB" id="D1B489"/>
<dbReference type="InterPro" id="IPR003787">
    <property type="entry name" value="Sulphur_relay_DsrE/F-like"/>
</dbReference>
<dbReference type="SUPFAM" id="SSF75169">
    <property type="entry name" value="DsrEFH-like"/>
    <property type="match status" value="1"/>
</dbReference>
<proteinExistence type="predicted"/>
<dbReference type="Pfam" id="PF02635">
    <property type="entry name" value="DsrE"/>
    <property type="match status" value="1"/>
</dbReference>
<dbReference type="EMBL" id="CP001816">
    <property type="protein sequence ID" value="ACZ12909.1"/>
    <property type="molecule type" value="Genomic_DNA"/>
</dbReference>
<dbReference type="InterPro" id="IPR027396">
    <property type="entry name" value="DsrEFH-like"/>
</dbReference>